<name>X1FRF5_9ZZZZ</name>
<comment type="caution">
    <text evidence="1">The sequence shown here is derived from an EMBL/GenBank/DDBJ whole genome shotgun (WGS) entry which is preliminary data.</text>
</comment>
<dbReference type="AlphaFoldDB" id="X1FRF5"/>
<dbReference type="EMBL" id="BARU01024099">
    <property type="protein sequence ID" value="GAH47547.1"/>
    <property type="molecule type" value="Genomic_DNA"/>
</dbReference>
<accession>X1FRF5</accession>
<gene>
    <name evidence="1" type="ORF">S03H2_39035</name>
</gene>
<sequence>MKEEISKPCKDCKGIRRDGTGTCCLCGSRWMACKLSPWGEYLICHRCIKEKSKPYEVKK</sequence>
<evidence type="ECO:0000313" key="1">
    <source>
        <dbReference type="EMBL" id="GAH47547.1"/>
    </source>
</evidence>
<proteinExistence type="predicted"/>
<protein>
    <submittedName>
        <fullName evidence="1">Uncharacterized protein</fullName>
    </submittedName>
</protein>
<organism evidence="1">
    <name type="scientific">marine sediment metagenome</name>
    <dbReference type="NCBI Taxonomy" id="412755"/>
    <lineage>
        <taxon>unclassified sequences</taxon>
        <taxon>metagenomes</taxon>
        <taxon>ecological metagenomes</taxon>
    </lineage>
</organism>
<reference evidence="1" key="1">
    <citation type="journal article" date="2014" name="Front. Microbiol.">
        <title>High frequency of phylogenetically diverse reductive dehalogenase-homologous genes in deep subseafloor sedimentary metagenomes.</title>
        <authorList>
            <person name="Kawai M."/>
            <person name="Futagami T."/>
            <person name="Toyoda A."/>
            <person name="Takaki Y."/>
            <person name="Nishi S."/>
            <person name="Hori S."/>
            <person name="Arai W."/>
            <person name="Tsubouchi T."/>
            <person name="Morono Y."/>
            <person name="Uchiyama I."/>
            <person name="Ito T."/>
            <person name="Fujiyama A."/>
            <person name="Inagaki F."/>
            <person name="Takami H."/>
        </authorList>
    </citation>
    <scope>NUCLEOTIDE SEQUENCE</scope>
    <source>
        <strain evidence="1">Expedition CK06-06</strain>
    </source>
</reference>